<evidence type="ECO:0000256" key="2">
    <source>
        <dbReference type="PROSITE-ProRule" id="PRU00110"/>
    </source>
</evidence>
<evidence type="ECO:0000256" key="1">
    <source>
        <dbReference type="ARBA" id="ARBA00023012"/>
    </source>
</evidence>
<protein>
    <submittedName>
        <fullName evidence="4">Hpt domain-containing protein</fullName>
    </submittedName>
</protein>
<dbReference type="EMBL" id="FQZZ01000004">
    <property type="protein sequence ID" value="SHK30253.1"/>
    <property type="molecule type" value="Genomic_DNA"/>
</dbReference>
<dbReference type="PROSITE" id="PS50894">
    <property type="entry name" value="HPT"/>
    <property type="match status" value="1"/>
</dbReference>
<dbReference type="InterPro" id="IPR036641">
    <property type="entry name" value="HPT_dom_sf"/>
</dbReference>
<feature type="domain" description="HPt" evidence="3">
    <location>
        <begin position="21"/>
        <end position="114"/>
    </location>
</feature>
<evidence type="ECO:0000313" key="4">
    <source>
        <dbReference type="EMBL" id="SHK30253.1"/>
    </source>
</evidence>
<dbReference type="GO" id="GO:0000160">
    <property type="term" value="P:phosphorelay signal transduction system"/>
    <property type="evidence" value="ECO:0007669"/>
    <property type="project" value="UniProtKB-KW"/>
</dbReference>
<dbReference type="InterPro" id="IPR008207">
    <property type="entry name" value="Sig_transdc_His_kin_Hpt_dom"/>
</dbReference>
<name>A0A1H0HWC1_9RHOB</name>
<reference evidence="4 5" key="1">
    <citation type="submission" date="2016-11" db="EMBL/GenBank/DDBJ databases">
        <authorList>
            <person name="Varghese N."/>
            <person name="Submissions S."/>
        </authorList>
    </citation>
    <scope>NUCLEOTIDE SEQUENCE [LARGE SCALE GENOMIC DNA]</scope>
    <source>
        <strain evidence="4 5">DSM 29620</strain>
    </source>
</reference>
<gene>
    <name evidence="4" type="ORF">SAMN05444142_104253</name>
</gene>
<evidence type="ECO:0000259" key="3">
    <source>
        <dbReference type="PROSITE" id="PS50894"/>
    </source>
</evidence>
<dbReference type="Proteomes" id="UP000324252">
    <property type="component" value="Unassembled WGS sequence"/>
</dbReference>
<organism evidence="4 5">
    <name type="scientific">Lutimaribacter pacificus</name>
    <dbReference type="NCBI Taxonomy" id="391948"/>
    <lineage>
        <taxon>Bacteria</taxon>
        <taxon>Pseudomonadati</taxon>
        <taxon>Pseudomonadota</taxon>
        <taxon>Alphaproteobacteria</taxon>
        <taxon>Rhodobacterales</taxon>
        <taxon>Roseobacteraceae</taxon>
        <taxon>Lutimaribacter</taxon>
    </lineage>
</organism>
<dbReference type="RefSeq" id="WP_188129207.1">
    <property type="nucleotide sequence ID" value="NZ_FNIO01000004.1"/>
</dbReference>
<keyword evidence="5" id="KW-1185">Reference proteome</keyword>
<dbReference type="AlphaFoldDB" id="A0A1H0HWC1"/>
<accession>A0A1H0HWC1</accession>
<dbReference type="SUPFAM" id="SSF47226">
    <property type="entry name" value="Histidine-containing phosphotransfer domain, HPT domain"/>
    <property type="match status" value="1"/>
</dbReference>
<dbReference type="GO" id="GO:0004672">
    <property type="term" value="F:protein kinase activity"/>
    <property type="evidence" value="ECO:0007669"/>
    <property type="project" value="UniProtKB-ARBA"/>
</dbReference>
<dbReference type="Gene3D" id="1.20.120.160">
    <property type="entry name" value="HPT domain"/>
    <property type="match status" value="1"/>
</dbReference>
<keyword evidence="2" id="KW-0597">Phosphoprotein</keyword>
<feature type="modified residue" description="Phosphohistidine" evidence="2">
    <location>
        <position position="60"/>
    </location>
</feature>
<sequence>MTDGQPHAAGRPAPDDLSELEGLLGRDMLREQFDKLLGQLQAFLAQAPDLPPGDLAQEAHNLAGAAEVLGLRAIGGQLRRCQQAADEGDTARARAATEALHPMQQAFAAFATGY</sequence>
<proteinExistence type="predicted"/>
<evidence type="ECO:0000313" key="5">
    <source>
        <dbReference type="Proteomes" id="UP000324252"/>
    </source>
</evidence>
<keyword evidence="1" id="KW-0902">Two-component regulatory system</keyword>